<dbReference type="InterPro" id="IPR043502">
    <property type="entry name" value="DNA/RNA_pol_sf"/>
</dbReference>
<proteinExistence type="predicted"/>
<keyword evidence="2" id="KW-1185">Reference proteome</keyword>
<name>A0A4Y2SRD5_ARAVE</name>
<dbReference type="InterPro" id="IPR008042">
    <property type="entry name" value="Retrotrans_Pao"/>
</dbReference>
<accession>A0A4Y2SRD5</accession>
<dbReference type="GO" id="GO:0071897">
    <property type="term" value="P:DNA biosynthetic process"/>
    <property type="evidence" value="ECO:0007669"/>
    <property type="project" value="UniProtKB-ARBA"/>
</dbReference>
<dbReference type="EMBL" id="BGPR01023244">
    <property type="protein sequence ID" value="GBN90273.1"/>
    <property type="molecule type" value="Genomic_DNA"/>
</dbReference>
<comment type="caution">
    <text evidence="1">The sequence shown here is derived from an EMBL/GenBank/DDBJ whole genome shotgun (WGS) entry which is preliminary data.</text>
</comment>
<protein>
    <recommendedName>
        <fullName evidence="3">Reverse transcriptase domain-containing protein</fullName>
    </recommendedName>
</protein>
<dbReference type="PANTHER" id="PTHR47331">
    <property type="entry name" value="PHD-TYPE DOMAIN-CONTAINING PROTEIN"/>
    <property type="match status" value="1"/>
</dbReference>
<dbReference type="Pfam" id="PF05380">
    <property type="entry name" value="Peptidase_A17"/>
    <property type="match status" value="1"/>
</dbReference>
<dbReference type="Proteomes" id="UP000499080">
    <property type="component" value="Unassembled WGS sequence"/>
</dbReference>
<evidence type="ECO:0000313" key="2">
    <source>
        <dbReference type="Proteomes" id="UP000499080"/>
    </source>
</evidence>
<organism evidence="1 2">
    <name type="scientific">Araneus ventricosus</name>
    <name type="common">Orbweaver spider</name>
    <name type="synonym">Epeira ventricosa</name>
    <dbReference type="NCBI Taxonomy" id="182803"/>
    <lineage>
        <taxon>Eukaryota</taxon>
        <taxon>Metazoa</taxon>
        <taxon>Ecdysozoa</taxon>
        <taxon>Arthropoda</taxon>
        <taxon>Chelicerata</taxon>
        <taxon>Arachnida</taxon>
        <taxon>Araneae</taxon>
        <taxon>Araneomorphae</taxon>
        <taxon>Entelegynae</taxon>
        <taxon>Araneoidea</taxon>
        <taxon>Araneidae</taxon>
        <taxon>Araneus</taxon>
    </lineage>
</organism>
<dbReference type="AlphaFoldDB" id="A0A4Y2SRD5"/>
<dbReference type="SUPFAM" id="SSF56672">
    <property type="entry name" value="DNA/RNA polymerases"/>
    <property type="match status" value="1"/>
</dbReference>
<sequence>MYRQIWVNPDQCNFQCILWKNRSCEEPSLYKLLTVTYGTKSAPYLATRVLNQLATDERKEFPLASAVALKDFYVDDVLSGADNVSSALKLQQELISLLKAGGMELHKWCANNEMLLENVPTEDQGYQYGDSDKDTVKTLGLRWNPKEDCFNFTITPSVSVPTKRTVLADIAKLFDPLGFLGPVIVKAKIFLQKLWLQKVEWDQELRHQEKVKWERLRDCLNDLTNVRIQRYILTDSIKLLELHGFSDASKDAFGAVVYLRCVTILNHVKVSLLCSKSKVAPLKSVTIPRLELCAAELLSKLISKAVSSLNLKIDKTYLYSDSTIVLAWINTSPHLLKIFVSNRISRIHELTKDFSWHHVKTSENPADIISRGMTPQQLMDNFLWWNGPQFLQQVTVELSDKNDIPTDDDYLYELKGESDKTLALTLDSTFLDSLLNISNNYSKLIHVVSFLFRFVNNSRNPKSKLDGPLTTMELQRAKLFLIKSVQKLHFRIMLNRFFKGSSPQVRLKI</sequence>
<gene>
    <name evidence="1" type="ORF">AVEN_246336_1</name>
</gene>
<dbReference type="OrthoDB" id="8065733at2759"/>
<reference evidence="1 2" key="1">
    <citation type="journal article" date="2019" name="Sci. Rep.">
        <title>Orb-weaving spider Araneus ventricosus genome elucidates the spidroin gene catalogue.</title>
        <authorList>
            <person name="Kono N."/>
            <person name="Nakamura H."/>
            <person name="Ohtoshi R."/>
            <person name="Moran D.A.P."/>
            <person name="Shinohara A."/>
            <person name="Yoshida Y."/>
            <person name="Fujiwara M."/>
            <person name="Mori M."/>
            <person name="Tomita M."/>
            <person name="Arakawa K."/>
        </authorList>
    </citation>
    <scope>NUCLEOTIDE SEQUENCE [LARGE SCALE GENOMIC DNA]</scope>
</reference>
<evidence type="ECO:0008006" key="3">
    <source>
        <dbReference type="Google" id="ProtNLM"/>
    </source>
</evidence>
<evidence type="ECO:0000313" key="1">
    <source>
        <dbReference type="EMBL" id="GBN90273.1"/>
    </source>
</evidence>